<dbReference type="PANTHER" id="PTHR30508:SF1">
    <property type="entry name" value="UPF0051 PROTEIN ABCI8, CHLOROPLASTIC-RELATED"/>
    <property type="match status" value="1"/>
</dbReference>
<proteinExistence type="inferred from homology"/>
<dbReference type="RefSeq" id="WP_021167149.1">
    <property type="nucleotide sequence ID" value="NZ_CTRP01000010.1"/>
</dbReference>
<evidence type="ECO:0000313" key="3">
    <source>
        <dbReference type="EMBL" id="CQR72436.1"/>
    </source>
</evidence>
<protein>
    <submittedName>
        <fullName evidence="3">Iron-sulfur cluster assembly protein SufB</fullName>
    </submittedName>
</protein>
<evidence type="ECO:0000259" key="2">
    <source>
        <dbReference type="Pfam" id="PF01458"/>
    </source>
</evidence>
<dbReference type="InterPro" id="IPR055346">
    <property type="entry name" value="Fe-S_cluster_assembly_SufBD"/>
</dbReference>
<comment type="similarity">
    <text evidence="1">Belongs to the iron-sulfur cluster assembly SufBD family.</text>
</comment>
<evidence type="ECO:0000313" key="4">
    <source>
        <dbReference type="Proteomes" id="UP000049855"/>
    </source>
</evidence>
<dbReference type="EMBL" id="CTRP01000010">
    <property type="protein sequence ID" value="CQR72436.1"/>
    <property type="molecule type" value="Genomic_DNA"/>
</dbReference>
<keyword evidence="4" id="KW-1185">Reference proteome</keyword>
<dbReference type="GO" id="GO:0016226">
    <property type="term" value="P:iron-sulfur cluster assembly"/>
    <property type="evidence" value="ECO:0007669"/>
    <property type="project" value="InterPro"/>
</dbReference>
<feature type="domain" description="SUF system FeS cluster assembly SufBD core" evidence="2">
    <location>
        <begin position="152"/>
        <end position="379"/>
    </location>
</feature>
<evidence type="ECO:0000256" key="1">
    <source>
        <dbReference type="ARBA" id="ARBA00043967"/>
    </source>
</evidence>
<dbReference type="AlphaFoldDB" id="A0A0U1KYJ0"/>
<dbReference type="Proteomes" id="UP000049855">
    <property type="component" value="Unassembled WGS sequence"/>
</dbReference>
<reference evidence="4" key="1">
    <citation type="submission" date="2015-03" db="EMBL/GenBank/DDBJ databases">
        <authorList>
            <person name="Nijsse Bart"/>
        </authorList>
    </citation>
    <scope>NUCLEOTIDE SEQUENCE [LARGE SCALE GENOMIC DNA]</scope>
</reference>
<accession>A0A0U1KYJ0</accession>
<name>A0A0U1KYJ0_9FIRM</name>
<dbReference type="Pfam" id="PF01458">
    <property type="entry name" value="SUFBD_core"/>
    <property type="match status" value="1"/>
</dbReference>
<dbReference type="InterPro" id="IPR000825">
    <property type="entry name" value="SUF_FeS_clus_asmbl_SufBD_core"/>
</dbReference>
<gene>
    <name evidence="3" type="ORF">SpAn4DRAFT_2896</name>
</gene>
<dbReference type="InterPro" id="IPR037284">
    <property type="entry name" value="SUF_FeS_clus_asmbl_SufBD_sf"/>
</dbReference>
<dbReference type="PANTHER" id="PTHR30508">
    <property type="entry name" value="FES CLUSTER ASSEMBLY PROTEIN SUF"/>
    <property type="match status" value="1"/>
</dbReference>
<organism evidence="3 4">
    <name type="scientific">Sporomusa ovata</name>
    <dbReference type="NCBI Taxonomy" id="2378"/>
    <lineage>
        <taxon>Bacteria</taxon>
        <taxon>Bacillati</taxon>
        <taxon>Bacillota</taxon>
        <taxon>Negativicutes</taxon>
        <taxon>Selenomonadales</taxon>
        <taxon>Sporomusaceae</taxon>
        <taxon>Sporomusa</taxon>
    </lineage>
</organism>
<dbReference type="SUPFAM" id="SSF101960">
    <property type="entry name" value="Stabilizer of iron transporter SufD"/>
    <property type="match status" value="1"/>
</dbReference>
<sequence>MKNEASIRDKAQAAAEKKAVLGADIDFAVFADKGIEQAYLSDPAQLSMQQQTQLEGIGMEIAGEERSGTYMQIDHSVVHCNVASDGVEILSTDEALKKYDWLSDYWWQAVEPDTDKYTARAALHQEHGYFIRALAGSKIDHPVQACLYIGQEDIIQDVHNIIIVEEGAELHVITGCATDPHVKKGMHVGISEFYVKKGGKLTFTMIHRWGEEIAVRPRTSVIVEEDGLYLSNYICMQPVRDLQMYPTTKLVGRGAVSRINSILVAPPGSHMDVGGRAILAAPGSKAEIIARTLSTGGVVINRGHLLGQSPETKAHLECHGLLLSEQGVIHAVPELEARTGNAELSHEAAVGKIAPEEIEYLMARGQNEEEAVATIVRGFLNVNIDGLPEALKREIDIVIQEFSLKNIQN</sequence>